<feature type="binding site" evidence="7">
    <location>
        <position position="44"/>
    </location>
    <ligand>
        <name>ATP</name>
        <dbReference type="ChEBI" id="CHEBI:30616"/>
    </ligand>
</feature>
<dbReference type="InterPro" id="IPR008266">
    <property type="entry name" value="Tyr_kinase_AS"/>
</dbReference>
<dbReference type="PANTHER" id="PTHR43289">
    <property type="entry name" value="MITOGEN-ACTIVATED PROTEIN KINASE KINASE KINASE 20-RELATED"/>
    <property type="match status" value="1"/>
</dbReference>
<evidence type="ECO:0000313" key="9">
    <source>
        <dbReference type="EMBL" id="GIE97656.1"/>
    </source>
</evidence>
<dbReference type="InterPro" id="IPR011009">
    <property type="entry name" value="Kinase-like_dom_sf"/>
</dbReference>
<comment type="caution">
    <text evidence="9">The sequence shown here is derived from an EMBL/GenBank/DDBJ whole genome shotgun (WGS) entry which is preliminary data.</text>
</comment>
<evidence type="ECO:0000256" key="2">
    <source>
        <dbReference type="ARBA" id="ARBA00022527"/>
    </source>
</evidence>
<name>A0A919MRX2_9ACTN</name>
<sequence length="426" mass="44862">MWSSRGVVPQQIGSYRIVRLLGAGSFATVWLGHDPALGADVAIKVLADNWSHDLRVRERFQQEARLLWRLSDERLVRVHAVGELADGRPYSVMEFASGGSLRDRIAQGGVPPAEGLRLLREIAAGVAVLHRNRIVHRDLTPGNIVFDGDRVLIADLGLAKALAAASGLTARAGTPGYMAPEQDDPLATVSTTADVYGLGKLGQRLGVPPKIAPVLQRATAPDPADRYPDASAFAEALDRAARSGGALTWGQRAVGVVAVLVVLAGVTSDMIQPEEIHQAFDGTGQITVTLPTGWKGAGSGWAGRFDVDGHREPALVVSPDPGRWHTDPDVPGAFVGLSRSAAARTTAAGFVAERPHASCTASPLRQTRQAGLDWVVAGFTCATGKPVLFEAAAVTAGVLVYAQIAPGDQDVDALLARIEVANEPPR</sequence>
<evidence type="ECO:0000259" key="8">
    <source>
        <dbReference type="PROSITE" id="PS50011"/>
    </source>
</evidence>
<keyword evidence="3" id="KW-0808">Transferase</keyword>
<gene>
    <name evidence="9" type="ORF">Ari01nite_51210</name>
</gene>
<accession>A0A919MRX2</accession>
<evidence type="ECO:0000256" key="3">
    <source>
        <dbReference type="ARBA" id="ARBA00022679"/>
    </source>
</evidence>
<feature type="domain" description="Protein kinase" evidence="8">
    <location>
        <begin position="15"/>
        <end position="426"/>
    </location>
</feature>
<keyword evidence="6 7" id="KW-0067">ATP-binding</keyword>
<keyword evidence="10" id="KW-1185">Reference proteome</keyword>
<keyword evidence="2 9" id="KW-0723">Serine/threonine-protein kinase</keyword>
<dbReference type="Pfam" id="PF00069">
    <property type="entry name" value="Pkinase"/>
    <property type="match status" value="1"/>
</dbReference>
<dbReference type="CDD" id="cd14014">
    <property type="entry name" value="STKc_PknB_like"/>
    <property type="match status" value="1"/>
</dbReference>
<dbReference type="AlphaFoldDB" id="A0A919MRX2"/>
<dbReference type="PROSITE" id="PS50011">
    <property type="entry name" value="PROTEIN_KINASE_DOM"/>
    <property type="match status" value="1"/>
</dbReference>
<evidence type="ECO:0000256" key="7">
    <source>
        <dbReference type="PROSITE-ProRule" id="PRU10141"/>
    </source>
</evidence>
<evidence type="ECO:0000256" key="4">
    <source>
        <dbReference type="ARBA" id="ARBA00022741"/>
    </source>
</evidence>
<dbReference type="GO" id="GO:0005524">
    <property type="term" value="F:ATP binding"/>
    <property type="evidence" value="ECO:0007669"/>
    <property type="project" value="UniProtKB-UniRule"/>
</dbReference>
<dbReference type="GO" id="GO:0004674">
    <property type="term" value="F:protein serine/threonine kinase activity"/>
    <property type="evidence" value="ECO:0007669"/>
    <property type="project" value="UniProtKB-KW"/>
</dbReference>
<evidence type="ECO:0000256" key="6">
    <source>
        <dbReference type="ARBA" id="ARBA00022840"/>
    </source>
</evidence>
<keyword evidence="5 9" id="KW-0418">Kinase</keyword>
<evidence type="ECO:0000256" key="5">
    <source>
        <dbReference type="ARBA" id="ARBA00022777"/>
    </source>
</evidence>
<dbReference type="PROSITE" id="PS00107">
    <property type="entry name" value="PROTEIN_KINASE_ATP"/>
    <property type="match status" value="1"/>
</dbReference>
<reference evidence="9" key="1">
    <citation type="submission" date="2021-01" db="EMBL/GenBank/DDBJ databases">
        <title>Whole genome shotgun sequence of Actinoplanes rishiriensis NBRC 108556.</title>
        <authorList>
            <person name="Komaki H."/>
            <person name="Tamura T."/>
        </authorList>
    </citation>
    <scope>NUCLEOTIDE SEQUENCE</scope>
    <source>
        <strain evidence="9">NBRC 108556</strain>
    </source>
</reference>
<dbReference type="PANTHER" id="PTHR43289:SF6">
    <property type="entry name" value="SERINE_THREONINE-PROTEIN KINASE NEKL-3"/>
    <property type="match status" value="1"/>
</dbReference>
<dbReference type="EC" id="2.7.11.1" evidence="1"/>
<dbReference type="InterPro" id="IPR017441">
    <property type="entry name" value="Protein_kinase_ATP_BS"/>
</dbReference>
<evidence type="ECO:0000256" key="1">
    <source>
        <dbReference type="ARBA" id="ARBA00012513"/>
    </source>
</evidence>
<dbReference type="EMBL" id="BOMV01000057">
    <property type="protein sequence ID" value="GIE97656.1"/>
    <property type="molecule type" value="Genomic_DNA"/>
</dbReference>
<organism evidence="9 10">
    <name type="scientific">Paractinoplanes rishiriensis</name>
    <dbReference type="NCBI Taxonomy" id="1050105"/>
    <lineage>
        <taxon>Bacteria</taxon>
        <taxon>Bacillati</taxon>
        <taxon>Actinomycetota</taxon>
        <taxon>Actinomycetes</taxon>
        <taxon>Micromonosporales</taxon>
        <taxon>Micromonosporaceae</taxon>
        <taxon>Paractinoplanes</taxon>
    </lineage>
</organism>
<evidence type="ECO:0000313" key="10">
    <source>
        <dbReference type="Proteomes" id="UP000636960"/>
    </source>
</evidence>
<protein>
    <recommendedName>
        <fullName evidence="1">non-specific serine/threonine protein kinase</fullName>
        <ecNumber evidence="1">2.7.11.1</ecNumber>
    </recommendedName>
</protein>
<dbReference type="Gene3D" id="1.10.510.10">
    <property type="entry name" value="Transferase(Phosphotransferase) domain 1"/>
    <property type="match status" value="1"/>
</dbReference>
<keyword evidence="4 7" id="KW-0547">Nucleotide-binding</keyword>
<proteinExistence type="predicted"/>
<dbReference type="PROSITE" id="PS00109">
    <property type="entry name" value="PROTEIN_KINASE_TYR"/>
    <property type="match status" value="1"/>
</dbReference>
<dbReference type="SUPFAM" id="SSF56112">
    <property type="entry name" value="Protein kinase-like (PK-like)"/>
    <property type="match status" value="1"/>
</dbReference>
<dbReference type="InterPro" id="IPR000719">
    <property type="entry name" value="Prot_kinase_dom"/>
</dbReference>
<dbReference type="Proteomes" id="UP000636960">
    <property type="component" value="Unassembled WGS sequence"/>
</dbReference>